<keyword evidence="2" id="KW-0677">Repeat</keyword>
<evidence type="ECO:0000256" key="5">
    <source>
        <dbReference type="ARBA" id="ARBA00023163"/>
    </source>
</evidence>
<keyword evidence="9" id="KW-0813">Transport</keyword>
<dbReference type="InterPro" id="IPR002178">
    <property type="entry name" value="PTS_EIIA_type-2_dom"/>
</dbReference>
<evidence type="ECO:0000256" key="1">
    <source>
        <dbReference type="ARBA" id="ARBA00022679"/>
    </source>
</evidence>
<dbReference type="RefSeq" id="WP_367779411.1">
    <property type="nucleotide sequence ID" value="NZ_JBFMIA010000006.1"/>
</dbReference>
<dbReference type="InterPro" id="IPR013199">
    <property type="entry name" value="HTH_Mga_DNA-bd_dom"/>
</dbReference>
<feature type="domain" description="PTS EIIB type-2" evidence="7">
    <location>
        <begin position="397"/>
        <end position="487"/>
    </location>
</feature>
<dbReference type="PANTHER" id="PTHR30185:SF12">
    <property type="entry name" value="TRANSCRIPTIONAL REGULATOR MANR"/>
    <property type="match status" value="1"/>
</dbReference>
<evidence type="ECO:0000259" key="7">
    <source>
        <dbReference type="PROSITE" id="PS51099"/>
    </source>
</evidence>
<evidence type="ECO:0000259" key="8">
    <source>
        <dbReference type="PROSITE" id="PS51372"/>
    </source>
</evidence>
<dbReference type="InterPro" id="IPR036095">
    <property type="entry name" value="PTS_EIIB-like_sf"/>
</dbReference>
<keyword evidence="9" id="KW-0762">Sugar transport</keyword>
<dbReference type="Pfam" id="PF05043">
    <property type="entry name" value="Mga"/>
    <property type="match status" value="1"/>
</dbReference>
<keyword evidence="3" id="KW-0805">Transcription regulation</keyword>
<evidence type="ECO:0000256" key="3">
    <source>
        <dbReference type="ARBA" id="ARBA00023015"/>
    </source>
</evidence>
<dbReference type="PANTHER" id="PTHR30185">
    <property type="entry name" value="CRYPTIC BETA-GLUCOSIDE BGL OPERON ANTITERMINATOR"/>
    <property type="match status" value="1"/>
</dbReference>
<keyword evidence="10" id="KW-1185">Reference proteome</keyword>
<dbReference type="InterPro" id="IPR007737">
    <property type="entry name" value="Mga_HTH"/>
</dbReference>
<dbReference type="SUPFAM" id="SSF55804">
    <property type="entry name" value="Phoshotransferase/anion transport protein"/>
    <property type="match status" value="1"/>
</dbReference>
<comment type="caution">
    <text evidence="9">The sequence shown here is derived from an EMBL/GenBank/DDBJ whole genome shotgun (WGS) entry which is preliminary data.</text>
</comment>
<dbReference type="Pfam" id="PF02302">
    <property type="entry name" value="PTS_IIB"/>
    <property type="match status" value="1"/>
</dbReference>
<dbReference type="Pfam" id="PF08280">
    <property type="entry name" value="HTH_Mga"/>
    <property type="match status" value="1"/>
</dbReference>
<dbReference type="Pfam" id="PF00874">
    <property type="entry name" value="PRD"/>
    <property type="match status" value="1"/>
</dbReference>
<dbReference type="InterPro" id="IPR003501">
    <property type="entry name" value="PTS_EIIB_2/3"/>
</dbReference>
<dbReference type="Proteomes" id="UP001556040">
    <property type="component" value="Unassembled WGS sequence"/>
</dbReference>
<dbReference type="Gene3D" id="3.40.50.2300">
    <property type="match status" value="1"/>
</dbReference>
<feature type="domain" description="PTS EIIA type-2" evidence="6">
    <location>
        <begin position="494"/>
        <end position="629"/>
    </location>
</feature>
<dbReference type="CDD" id="cd05568">
    <property type="entry name" value="PTS_IIB_bgl_like"/>
    <property type="match status" value="1"/>
</dbReference>
<gene>
    <name evidence="9" type="ORF">AB1471_08920</name>
</gene>
<dbReference type="PROSITE" id="PS51094">
    <property type="entry name" value="PTS_EIIA_TYPE_2"/>
    <property type="match status" value="1"/>
</dbReference>
<evidence type="ECO:0000256" key="4">
    <source>
        <dbReference type="ARBA" id="ARBA00023159"/>
    </source>
</evidence>
<reference evidence="9 10" key="1">
    <citation type="journal article" date="1979" name="Int. J. Syst. Evol. Microbiol.">
        <title>Bacillus globisporus subsp. marinus subsp. nov.</title>
        <authorList>
            <person name="Liu H."/>
        </authorList>
    </citation>
    <scope>NUCLEOTIDE SEQUENCE [LARGE SCALE GENOMIC DNA]</scope>
    <source>
        <strain evidence="9 10">DSM 1297</strain>
    </source>
</reference>
<evidence type="ECO:0000259" key="6">
    <source>
        <dbReference type="PROSITE" id="PS51094"/>
    </source>
</evidence>
<dbReference type="Pfam" id="PF00359">
    <property type="entry name" value="PTS_EIIA_2"/>
    <property type="match status" value="1"/>
</dbReference>
<evidence type="ECO:0000313" key="10">
    <source>
        <dbReference type="Proteomes" id="UP001556040"/>
    </source>
</evidence>
<organism evidence="9 10">
    <name type="scientific">Jeotgalibacillus marinus</name>
    <dbReference type="NCBI Taxonomy" id="86667"/>
    <lineage>
        <taxon>Bacteria</taxon>
        <taxon>Bacillati</taxon>
        <taxon>Bacillota</taxon>
        <taxon>Bacilli</taxon>
        <taxon>Bacillales</taxon>
        <taxon>Caryophanaceae</taxon>
        <taxon>Jeotgalibacillus</taxon>
    </lineage>
</organism>
<proteinExistence type="predicted"/>
<keyword evidence="5" id="KW-0804">Transcription</keyword>
<dbReference type="InterPro" id="IPR036634">
    <property type="entry name" value="PRD_sf"/>
</dbReference>
<dbReference type="InterPro" id="IPR013011">
    <property type="entry name" value="PTS_EIIB_2"/>
</dbReference>
<dbReference type="PROSITE" id="PS51099">
    <property type="entry name" value="PTS_EIIB_TYPE_2"/>
    <property type="match status" value="1"/>
</dbReference>
<accession>A0ABV3Q3J8</accession>
<dbReference type="CDD" id="cd00211">
    <property type="entry name" value="PTS_IIA_fru"/>
    <property type="match status" value="1"/>
</dbReference>
<dbReference type="Gene3D" id="3.40.930.10">
    <property type="entry name" value="Mannitol-specific EII, Chain A"/>
    <property type="match status" value="1"/>
</dbReference>
<evidence type="ECO:0000313" key="9">
    <source>
        <dbReference type="EMBL" id="MEW9501922.1"/>
    </source>
</evidence>
<sequence length="629" mass="74010">MDEKQYKLLTICLNEPHKKFSTLELSEELDCSEKTIRNYFKQLDDWMSEYSSCQVIRKPNQGIWIEGSVQNIQATKRYLEKHRHLIVDREKSRTDLMNILFNETKKQSIKDLSERLFRNAESIKKDIGSLQQELTKYYLEVVIRQKEGISIVGKEADIRAAYVHFLMDIWHSGGLQSIFVFISQKDYELVSHYLLQLLREENAQLTDEAQVQFTLIVLYSIKRIKQRKRLCSLLYEQSSMTLSTTRFFDQIERTFTCSLDHEERKYLYSLLTRSRKLKMSKDDKSISVDAYHFTKWLVKRLSDRCLIPYDQDTQLINPLCSHIETTLTQGDQSVFSYNPMKEKVKKEYYYTYDQIYSLLEEEAPEYLKIFTDSEVAYLTLYFESSYERLRKTDGKNKRVVLACARGMGTSMLLQAKLERKFHSLQIVKTTSFSHLRKVIEEENPDYVICTKEPDNLSIPYIVLSPVLDKDEEQKLINFMDTFHDQKVKYPVIKRVLSSKTIFPHQSFSSPIEAIKFACSELEKKKFVTKEYVETVIQREKLSATTFENGTMIPHGSDKEVLSSVISIIHLSNPILWNDKKVSILFLLALKGDEIERRELFRELLSICEDKKLLQHMRNVDSAKELLDLL</sequence>
<dbReference type="EMBL" id="JBFMIA010000006">
    <property type="protein sequence ID" value="MEW9501922.1"/>
    <property type="molecule type" value="Genomic_DNA"/>
</dbReference>
<evidence type="ECO:0000256" key="2">
    <source>
        <dbReference type="ARBA" id="ARBA00022737"/>
    </source>
</evidence>
<feature type="domain" description="PRD" evidence="8">
    <location>
        <begin position="285"/>
        <end position="392"/>
    </location>
</feature>
<dbReference type="PROSITE" id="PS51372">
    <property type="entry name" value="PRD_2"/>
    <property type="match status" value="1"/>
</dbReference>
<keyword evidence="4" id="KW-0010">Activator</keyword>
<dbReference type="Gene3D" id="1.10.1790.10">
    <property type="entry name" value="PRD domain"/>
    <property type="match status" value="1"/>
</dbReference>
<dbReference type="InterPro" id="IPR050661">
    <property type="entry name" value="BglG_antiterminators"/>
</dbReference>
<dbReference type="InterPro" id="IPR011608">
    <property type="entry name" value="PRD"/>
</dbReference>
<dbReference type="InterPro" id="IPR016152">
    <property type="entry name" value="PTrfase/Anion_transptr"/>
</dbReference>
<dbReference type="SUPFAM" id="SSF63520">
    <property type="entry name" value="PTS-regulatory domain, PRD"/>
    <property type="match status" value="1"/>
</dbReference>
<name>A0ABV3Q3J8_9BACL</name>
<protein>
    <submittedName>
        <fullName evidence="9">PTS sugar transporter subunit IIA</fullName>
    </submittedName>
</protein>
<keyword evidence="1" id="KW-0808">Transferase</keyword>
<dbReference type="SUPFAM" id="SSF52794">
    <property type="entry name" value="PTS system IIB component-like"/>
    <property type="match status" value="1"/>
</dbReference>